<dbReference type="InterPro" id="IPR054184">
    <property type="entry name" value="DUF6890"/>
</dbReference>
<protein>
    <submittedName>
        <fullName evidence="1">Uncharacterized protein</fullName>
    </submittedName>
</protein>
<organism evidence="1">
    <name type="scientific">Myoviridae sp. ctitt1</name>
    <dbReference type="NCBI Taxonomy" id="2825157"/>
    <lineage>
        <taxon>Viruses</taxon>
        <taxon>Duplodnaviria</taxon>
        <taxon>Heunggongvirae</taxon>
        <taxon>Uroviricota</taxon>
        <taxon>Caudoviricetes</taxon>
    </lineage>
</organism>
<dbReference type="Pfam" id="PF21830">
    <property type="entry name" value="DUF6890"/>
    <property type="match status" value="1"/>
</dbReference>
<dbReference type="EMBL" id="BK015676">
    <property type="protein sequence ID" value="DAE19514.1"/>
    <property type="molecule type" value="Genomic_DNA"/>
</dbReference>
<accession>A0A8S5QKI9</accession>
<name>A0A8S5QKI9_9CAUD</name>
<evidence type="ECO:0000313" key="1">
    <source>
        <dbReference type="EMBL" id="DAE19514.1"/>
    </source>
</evidence>
<proteinExistence type="predicted"/>
<sequence>MLTLRRYYLPDGDDSEQTLARAVWLDNHYWENFSIGVANGVAKLFG</sequence>
<reference evidence="1" key="1">
    <citation type="journal article" date="2021" name="Proc. Natl. Acad. Sci. U.S.A.">
        <title>A Catalog of Tens of Thousands of Viruses from Human Metagenomes Reveals Hidden Associations with Chronic Diseases.</title>
        <authorList>
            <person name="Tisza M.J."/>
            <person name="Buck C.B."/>
        </authorList>
    </citation>
    <scope>NUCLEOTIDE SEQUENCE</scope>
    <source>
        <strain evidence="1">Ctitt1</strain>
    </source>
</reference>